<dbReference type="PANTHER" id="PTHR47791">
    <property type="entry name" value="MEIOTICALLY UP-REGULATED GENE 191 PROTEIN"/>
    <property type="match status" value="1"/>
</dbReference>
<keyword evidence="2" id="KW-1185">Reference proteome</keyword>
<protein>
    <submittedName>
        <fullName evidence="1">Predicted alpha-1,6-mannanase, GH76 family</fullName>
    </submittedName>
</protein>
<dbReference type="InterPro" id="IPR053169">
    <property type="entry name" value="MUG_Protein"/>
</dbReference>
<reference evidence="1 2" key="1">
    <citation type="submission" date="2016-10" db="EMBL/GenBank/DDBJ databases">
        <authorList>
            <person name="de Groot N.N."/>
        </authorList>
    </citation>
    <scope>NUCLEOTIDE SEQUENCE [LARGE SCALE GENOMIC DNA]</scope>
    <source>
        <strain evidence="1 2">DSM 20117</strain>
    </source>
</reference>
<dbReference type="STRING" id="37928.SAMN04489742_1490"/>
<dbReference type="GO" id="GO:0005975">
    <property type="term" value="P:carbohydrate metabolic process"/>
    <property type="evidence" value="ECO:0007669"/>
    <property type="project" value="InterPro"/>
</dbReference>
<sequence>MVAESSKLPGEHPPPPRFAAGRADEAAAAVIRHFGQRLLGLPFTHLGAVARPRQNYLPLVGPWHYWWQAHYLDCLVDAGRRELERQQHYDGGFGVSAGQLGARLLRSIKWRNCFRFTNSYYDDMAWLALAVGRLDSLAAAAGKPRFRNRAAARALLPALESAHTADLGGGLFWNTKRDFKNTPATAPAALHFARIGQTDRAAALLDWLDDKLYDGASGLYQDGLRIVNGEPVLVPDIYSYNQGPVLAALLELGRDADLQRAADLIKAVAAGLTTDHDGLPVLRTHSDGDGGLFTGILARYLAVAANSERLPADVREQARLLVANTAGAFWSGRRLENHRTWEVLVFSKDPALPAKTTYPPGERVQLSTQLQAWMTLEAAASVA</sequence>
<gene>
    <name evidence="1" type="ORF">SAMN04489742_1490</name>
</gene>
<dbReference type="EMBL" id="FNKH01000002">
    <property type="protein sequence ID" value="SDQ53385.1"/>
    <property type="molecule type" value="Genomic_DNA"/>
</dbReference>
<proteinExistence type="predicted"/>
<dbReference type="RefSeq" id="WP_074699870.1">
    <property type="nucleotide sequence ID" value="NZ_CP018863.1"/>
</dbReference>
<dbReference type="KEGG" id="acry:AC20117_09910"/>
<dbReference type="OrthoDB" id="2505409at2"/>
<dbReference type="InterPro" id="IPR005198">
    <property type="entry name" value="Glyco_hydro_76"/>
</dbReference>
<evidence type="ECO:0000313" key="2">
    <source>
        <dbReference type="Proteomes" id="UP000181917"/>
    </source>
</evidence>
<accession>A0A1H1BMY7</accession>
<dbReference type="Gene3D" id="1.50.10.20">
    <property type="match status" value="1"/>
</dbReference>
<dbReference type="Proteomes" id="UP000181917">
    <property type="component" value="Unassembled WGS sequence"/>
</dbReference>
<dbReference type="PANTHER" id="PTHR47791:SF3">
    <property type="entry name" value="MEIOTICALLY UP-REGULATED GENE 191 PROTEIN"/>
    <property type="match status" value="1"/>
</dbReference>
<dbReference type="AlphaFoldDB" id="A0A1H1BMY7"/>
<evidence type="ECO:0000313" key="1">
    <source>
        <dbReference type="EMBL" id="SDQ53385.1"/>
    </source>
</evidence>
<organism evidence="1 2">
    <name type="scientific">Crystallibacter crystallopoietes</name>
    <dbReference type="NCBI Taxonomy" id="37928"/>
    <lineage>
        <taxon>Bacteria</taxon>
        <taxon>Bacillati</taxon>
        <taxon>Actinomycetota</taxon>
        <taxon>Actinomycetes</taxon>
        <taxon>Micrococcales</taxon>
        <taxon>Micrococcaceae</taxon>
        <taxon>Crystallibacter</taxon>
    </lineage>
</organism>
<dbReference type="InterPro" id="IPR008928">
    <property type="entry name" value="6-hairpin_glycosidase_sf"/>
</dbReference>
<dbReference type="SUPFAM" id="SSF48208">
    <property type="entry name" value="Six-hairpin glycosidases"/>
    <property type="match status" value="1"/>
</dbReference>
<name>A0A1H1BMY7_9MICC</name>
<dbReference type="Pfam" id="PF03663">
    <property type="entry name" value="Glyco_hydro_76"/>
    <property type="match status" value="1"/>
</dbReference>